<protein>
    <submittedName>
        <fullName evidence="2">Uncharacterized protein</fullName>
    </submittedName>
</protein>
<evidence type="ECO:0000313" key="2">
    <source>
        <dbReference type="EMBL" id="KAK9833030.1"/>
    </source>
</evidence>
<reference evidence="2 3" key="1">
    <citation type="journal article" date="2024" name="Nat. Commun.">
        <title>Phylogenomics reveals the evolutionary origins of lichenization in chlorophyte algae.</title>
        <authorList>
            <person name="Puginier C."/>
            <person name="Libourel C."/>
            <person name="Otte J."/>
            <person name="Skaloud P."/>
            <person name="Haon M."/>
            <person name="Grisel S."/>
            <person name="Petersen M."/>
            <person name="Berrin J.G."/>
            <person name="Delaux P.M."/>
            <person name="Dal Grande F."/>
            <person name="Keller J."/>
        </authorList>
    </citation>
    <scope>NUCLEOTIDE SEQUENCE [LARGE SCALE GENOMIC DNA]</scope>
    <source>
        <strain evidence="2 3">SAG 2145</strain>
    </source>
</reference>
<dbReference type="Proteomes" id="UP001438707">
    <property type="component" value="Unassembled WGS sequence"/>
</dbReference>
<sequence length="78" mass="8596">MPREQDDTSPPVADGPGSNETTDRFDTSIGTLKEGQALQPIFAEICRLELQGTLWRQMNEPDIAPFVYHSKSTGGMTL</sequence>
<evidence type="ECO:0000313" key="3">
    <source>
        <dbReference type="Proteomes" id="UP001438707"/>
    </source>
</evidence>
<accession>A0AAW1RHR8</accession>
<gene>
    <name evidence="2" type="ORF">WJX74_004738</name>
</gene>
<feature type="region of interest" description="Disordered" evidence="1">
    <location>
        <begin position="1"/>
        <end position="26"/>
    </location>
</feature>
<organism evidence="2 3">
    <name type="scientific">Apatococcus lobatus</name>
    <dbReference type="NCBI Taxonomy" id="904363"/>
    <lineage>
        <taxon>Eukaryota</taxon>
        <taxon>Viridiplantae</taxon>
        <taxon>Chlorophyta</taxon>
        <taxon>core chlorophytes</taxon>
        <taxon>Trebouxiophyceae</taxon>
        <taxon>Chlorellales</taxon>
        <taxon>Chlorellaceae</taxon>
        <taxon>Apatococcus</taxon>
    </lineage>
</organism>
<name>A0AAW1RHR8_9CHLO</name>
<dbReference type="EMBL" id="JALJOS010000011">
    <property type="protein sequence ID" value="KAK9833030.1"/>
    <property type="molecule type" value="Genomic_DNA"/>
</dbReference>
<proteinExistence type="predicted"/>
<dbReference type="AlphaFoldDB" id="A0AAW1RHR8"/>
<comment type="caution">
    <text evidence="2">The sequence shown here is derived from an EMBL/GenBank/DDBJ whole genome shotgun (WGS) entry which is preliminary data.</text>
</comment>
<keyword evidence="3" id="KW-1185">Reference proteome</keyword>
<evidence type="ECO:0000256" key="1">
    <source>
        <dbReference type="SAM" id="MobiDB-lite"/>
    </source>
</evidence>